<name>A0A3D8SC96_9EURO</name>
<dbReference type="InterPro" id="IPR051609">
    <property type="entry name" value="NmrA/Isoflavone_reductase-like"/>
</dbReference>
<dbReference type="Pfam" id="PF05368">
    <property type="entry name" value="NmrA"/>
    <property type="match status" value="1"/>
</dbReference>
<dbReference type="RefSeq" id="XP_026605129.1">
    <property type="nucleotide sequence ID" value="XM_026746133.1"/>
</dbReference>
<reference evidence="5 6" key="1">
    <citation type="journal article" date="2018" name="IMA Fungus">
        <title>IMA Genome-F 9: Draft genome sequence of Annulohypoxylon stygium, Aspergillus mulundensis, Berkeleyomyces basicola (syn. Thielaviopsis basicola), Ceratocystis smalleyi, two Cercospora beticola strains, Coleophoma cylindrospora, Fusarium fracticaudum, Phialophora cf. hyalina, and Morchella septimelata.</title>
        <authorList>
            <person name="Wingfield B.D."/>
            <person name="Bills G.F."/>
            <person name="Dong Y."/>
            <person name="Huang W."/>
            <person name="Nel W.J."/>
            <person name="Swalarsk-Parry B.S."/>
            <person name="Vaghefi N."/>
            <person name="Wilken P.M."/>
            <person name="An Z."/>
            <person name="de Beer Z.W."/>
            <person name="De Vos L."/>
            <person name="Chen L."/>
            <person name="Duong T.A."/>
            <person name="Gao Y."/>
            <person name="Hammerbacher A."/>
            <person name="Kikkert J.R."/>
            <person name="Li Y."/>
            <person name="Li H."/>
            <person name="Li K."/>
            <person name="Li Q."/>
            <person name="Liu X."/>
            <person name="Ma X."/>
            <person name="Naidoo K."/>
            <person name="Pethybridge S.J."/>
            <person name="Sun J."/>
            <person name="Steenkamp E.T."/>
            <person name="van der Nest M.A."/>
            <person name="van Wyk S."/>
            <person name="Wingfield M.J."/>
            <person name="Xiong C."/>
            <person name="Yue Q."/>
            <person name="Zhang X."/>
        </authorList>
    </citation>
    <scope>NUCLEOTIDE SEQUENCE [LARGE SCALE GENOMIC DNA]</scope>
    <source>
        <strain evidence="5 6">DSM 5745</strain>
    </source>
</reference>
<dbReference type="PANTHER" id="PTHR47706:SF4">
    <property type="entry name" value="NMRA-LIKE DOMAIN-CONTAINING PROTEIN"/>
    <property type="match status" value="1"/>
</dbReference>
<feature type="domain" description="NmrA-like" evidence="4">
    <location>
        <begin position="3"/>
        <end position="242"/>
    </location>
</feature>
<gene>
    <name evidence="5" type="ORF">DSM5745_04117</name>
</gene>
<dbReference type="GeneID" id="38114487"/>
<keyword evidence="6" id="KW-1185">Reference proteome</keyword>
<evidence type="ECO:0000313" key="6">
    <source>
        <dbReference type="Proteomes" id="UP000256690"/>
    </source>
</evidence>
<proteinExistence type="inferred from homology"/>
<dbReference type="InterPro" id="IPR036291">
    <property type="entry name" value="NAD(P)-bd_dom_sf"/>
</dbReference>
<evidence type="ECO:0000256" key="3">
    <source>
        <dbReference type="ARBA" id="ARBA00023002"/>
    </source>
</evidence>
<dbReference type="Proteomes" id="UP000256690">
    <property type="component" value="Unassembled WGS sequence"/>
</dbReference>
<evidence type="ECO:0000256" key="1">
    <source>
        <dbReference type="ARBA" id="ARBA00005725"/>
    </source>
</evidence>
<dbReference type="STRING" id="1810919.A0A3D8SC96"/>
<keyword evidence="2" id="KW-0521">NADP</keyword>
<evidence type="ECO:0000256" key="2">
    <source>
        <dbReference type="ARBA" id="ARBA00022857"/>
    </source>
</evidence>
<dbReference type="PANTHER" id="PTHR47706">
    <property type="entry name" value="NMRA-LIKE FAMILY PROTEIN"/>
    <property type="match status" value="1"/>
</dbReference>
<dbReference type="GO" id="GO:0016491">
    <property type="term" value="F:oxidoreductase activity"/>
    <property type="evidence" value="ECO:0007669"/>
    <property type="project" value="UniProtKB-KW"/>
</dbReference>
<evidence type="ECO:0000259" key="4">
    <source>
        <dbReference type="Pfam" id="PF05368"/>
    </source>
</evidence>
<dbReference type="OrthoDB" id="10000533at2759"/>
<sequence length="318" mass="34869">MVKIAIAGGSSGVGREFTDALVATNKHEILLLSHKDAPPTLPARTTWIKTTYSSTAHLAEVLSGVHTVLSFIIEQESETSPVQRRLIDACVVAGVTRFAPSEWASSSLRHLPWYAYKASIRRYLAELNKEKQVLQYALFQPGLFADYLAAPHRTSRYIVPLQIPVDFANRRAILVDGVDAENARITLTTVADFAAVMVKAVEWTGEWPVDSGIAGTTMTLSELVRLGEKVRGGIPFNIEKVSKEDFLSGTWKTSWVPRNEHPSVPVEMQEGFARPATEGICLAFAEGAFGVRPVWNGLLPGFGFEGAEGFLGRVWGKE</sequence>
<dbReference type="Gene3D" id="3.40.50.720">
    <property type="entry name" value="NAD(P)-binding Rossmann-like Domain"/>
    <property type="match status" value="1"/>
</dbReference>
<evidence type="ECO:0000313" key="5">
    <source>
        <dbReference type="EMBL" id="RDW83791.1"/>
    </source>
</evidence>
<dbReference type="EMBL" id="PVWQ01000004">
    <property type="protein sequence ID" value="RDW83791.1"/>
    <property type="molecule type" value="Genomic_DNA"/>
</dbReference>
<dbReference type="InterPro" id="IPR008030">
    <property type="entry name" value="NmrA-like"/>
</dbReference>
<comment type="similarity">
    <text evidence="1">Belongs to the NmrA-type oxidoreductase family. Isoflavone reductase subfamily.</text>
</comment>
<keyword evidence="3" id="KW-0560">Oxidoreductase</keyword>
<dbReference type="SUPFAM" id="SSF51735">
    <property type="entry name" value="NAD(P)-binding Rossmann-fold domains"/>
    <property type="match status" value="1"/>
</dbReference>
<accession>A0A3D8SC96</accession>
<organism evidence="5 6">
    <name type="scientific">Aspergillus mulundensis</name>
    <dbReference type="NCBI Taxonomy" id="1810919"/>
    <lineage>
        <taxon>Eukaryota</taxon>
        <taxon>Fungi</taxon>
        <taxon>Dikarya</taxon>
        <taxon>Ascomycota</taxon>
        <taxon>Pezizomycotina</taxon>
        <taxon>Eurotiomycetes</taxon>
        <taxon>Eurotiomycetidae</taxon>
        <taxon>Eurotiales</taxon>
        <taxon>Aspergillaceae</taxon>
        <taxon>Aspergillus</taxon>
        <taxon>Aspergillus subgen. Nidulantes</taxon>
    </lineage>
</organism>
<comment type="caution">
    <text evidence="5">The sequence shown here is derived from an EMBL/GenBank/DDBJ whole genome shotgun (WGS) entry which is preliminary data.</text>
</comment>
<dbReference type="AlphaFoldDB" id="A0A3D8SC96"/>
<protein>
    <recommendedName>
        <fullName evidence="4">NmrA-like domain-containing protein</fullName>
    </recommendedName>
</protein>